<keyword evidence="3" id="KW-0472">Membrane</keyword>
<evidence type="ECO:0000256" key="1">
    <source>
        <dbReference type="ARBA" id="ARBA00023157"/>
    </source>
</evidence>
<dbReference type="RefSeq" id="XP_055901123.1">
    <property type="nucleotide sequence ID" value="XM_056045148.1"/>
</dbReference>
<evidence type="ECO:0000313" key="6">
    <source>
        <dbReference type="RefSeq" id="XP_055901123.1"/>
    </source>
</evidence>
<dbReference type="Gene3D" id="2.10.90.10">
    <property type="entry name" value="Cystine-knot cytokines"/>
    <property type="match status" value="1"/>
</dbReference>
<dbReference type="GeneID" id="106078351"/>
<evidence type="ECO:0000313" key="5">
    <source>
        <dbReference type="Proteomes" id="UP001165740"/>
    </source>
</evidence>
<dbReference type="OrthoDB" id="10061784at2759"/>
<evidence type="ECO:0000259" key="4">
    <source>
        <dbReference type="SMART" id="SM00041"/>
    </source>
</evidence>
<accession>A0A9W3BNX9</accession>
<dbReference type="SMART" id="SM00041">
    <property type="entry name" value="CT"/>
    <property type="match status" value="1"/>
</dbReference>
<dbReference type="Proteomes" id="UP001165740">
    <property type="component" value="Chromosome 1"/>
</dbReference>
<sequence length="418" mass="46604">MIRWRNTNSGKRRPTQATEGRLLDVMCGQSKEPSTRIIVVPDVDVAKDVDLYTYNNRPLQSSYVFLYILMTILACLPGVTSAETCAKKLAFHTFRYRNCVPVRRIAPVCIGSCRSYSMTSRNNPFVTQASCTCCQAVELITAGLSLKCPVLNDDQRRFYQAMIRVKLPKTCLCRPCTFETTVESNGEYNLDEASDEASFKLPFILSHEDSSPNPMPLQINPKTIFSQITADMVSKQLPVDVIEDASSLKQPPKMEMATEEINGKKSSKQVPQQTNERPFPNSLKKLLRNKTYPKQLPVTVNENTFHGIQSNVNSEGASQEADLKIPSLRSPAKLGNITFPKSLQFVVNEDEPPRNTVSGVITSFNSLPLQVINKKMSPKSIAVSEQTSTKVLPEVVFEDSFLKVPLAMILREPSSPIS</sequence>
<reference evidence="6" key="1">
    <citation type="submission" date="2025-08" db="UniProtKB">
        <authorList>
            <consortium name="RefSeq"/>
        </authorList>
    </citation>
    <scope>IDENTIFICATION</scope>
</reference>
<feature type="domain" description="CTCK" evidence="4">
    <location>
        <begin position="87"/>
        <end position="177"/>
    </location>
</feature>
<feature type="region of interest" description="Disordered" evidence="2">
    <location>
        <begin position="259"/>
        <end position="280"/>
    </location>
</feature>
<keyword evidence="3" id="KW-1133">Transmembrane helix</keyword>
<dbReference type="AlphaFoldDB" id="A0A9W3BNX9"/>
<keyword evidence="3" id="KW-0812">Transmembrane</keyword>
<keyword evidence="5" id="KW-1185">Reference proteome</keyword>
<evidence type="ECO:0000256" key="2">
    <source>
        <dbReference type="SAM" id="MobiDB-lite"/>
    </source>
</evidence>
<name>A0A9W3BNX9_BIOGL</name>
<proteinExistence type="predicted"/>
<evidence type="ECO:0000256" key="3">
    <source>
        <dbReference type="SAM" id="Phobius"/>
    </source>
</evidence>
<protein>
    <submittedName>
        <fullName evidence="6">Uncharacterized protein LOC106078351</fullName>
    </submittedName>
</protein>
<keyword evidence="1" id="KW-1015">Disulfide bond</keyword>
<dbReference type="InterPro" id="IPR006207">
    <property type="entry name" value="Cys_knot_C"/>
</dbReference>
<organism evidence="5 6">
    <name type="scientific">Biomphalaria glabrata</name>
    <name type="common">Bloodfluke planorb</name>
    <name type="synonym">Freshwater snail</name>
    <dbReference type="NCBI Taxonomy" id="6526"/>
    <lineage>
        <taxon>Eukaryota</taxon>
        <taxon>Metazoa</taxon>
        <taxon>Spiralia</taxon>
        <taxon>Lophotrochozoa</taxon>
        <taxon>Mollusca</taxon>
        <taxon>Gastropoda</taxon>
        <taxon>Heterobranchia</taxon>
        <taxon>Euthyneura</taxon>
        <taxon>Panpulmonata</taxon>
        <taxon>Hygrophila</taxon>
        <taxon>Lymnaeoidea</taxon>
        <taxon>Planorbidae</taxon>
        <taxon>Biomphalaria</taxon>
    </lineage>
</organism>
<dbReference type="InterPro" id="IPR029034">
    <property type="entry name" value="Cystine-knot_cytokine"/>
</dbReference>
<feature type="transmembrane region" description="Helical" evidence="3">
    <location>
        <begin position="64"/>
        <end position="82"/>
    </location>
</feature>
<gene>
    <name evidence="6" type="primary">LOC106078351</name>
</gene>